<dbReference type="InterPro" id="IPR000432">
    <property type="entry name" value="DNA_mismatch_repair_MutS_C"/>
</dbReference>
<protein>
    <recommendedName>
        <fullName evidence="9">DNA mismatch repair protein</fullName>
    </recommendedName>
</protein>
<dbReference type="PANTHER" id="PTHR11361:SF35">
    <property type="entry name" value="DNA MISMATCH REPAIR PROTEIN MSH2"/>
    <property type="match status" value="1"/>
</dbReference>
<dbReference type="SUPFAM" id="SSF53150">
    <property type="entry name" value="DNA repair protein MutS, domain II"/>
    <property type="match status" value="1"/>
</dbReference>
<dbReference type="GO" id="GO:0006312">
    <property type="term" value="P:mitotic recombination"/>
    <property type="evidence" value="ECO:0007669"/>
    <property type="project" value="TreeGrafter"/>
</dbReference>
<reference evidence="13" key="1">
    <citation type="journal article" date="2013" name="Nat. Genet.">
        <title>The draft genomes of soft-shell turtle and green sea turtle yield insights into the development and evolution of the turtle-specific body plan.</title>
        <authorList>
            <person name="Wang Z."/>
            <person name="Pascual-Anaya J."/>
            <person name="Zadissa A."/>
            <person name="Li W."/>
            <person name="Niimura Y."/>
            <person name="Huang Z."/>
            <person name="Li C."/>
            <person name="White S."/>
            <person name="Xiong Z."/>
            <person name="Fang D."/>
            <person name="Wang B."/>
            <person name="Ming Y."/>
            <person name="Chen Y."/>
            <person name="Zheng Y."/>
            <person name="Kuraku S."/>
            <person name="Pignatelli M."/>
            <person name="Herrero J."/>
            <person name="Beal K."/>
            <person name="Nozawa M."/>
            <person name="Li Q."/>
            <person name="Wang J."/>
            <person name="Zhang H."/>
            <person name="Yu L."/>
            <person name="Shigenobu S."/>
            <person name="Wang J."/>
            <person name="Liu J."/>
            <person name="Flicek P."/>
            <person name="Searle S."/>
            <person name="Wang J."/>
            <person name="Kuratani S."/>
            <person name="Yin Y."/>
            <person name="Aken B."/>
            <person name="Zhang G."/>
            <person name="Irie N."/>
        </authorList>
    </citation>
    <scope>NUCLEOTIDE SEQUENCE [LARGE SCALE GENOMIC DNA]</scope>
</reference>
<keyword evidence="7 9" id="KW-0234">DNA repair</keyword>
<evidence type="ECO:0000313" key="12">
    <source>
        <dbReference type="EMBL" id="EMP23886.1"/>
    </source>
</evidence>
<evidence type="ECO:0000256" key="3">
    <source>
        <dbReference type="ARBA" id="ARBA00022741"/>
    </source>
</evidence>
<dbReference type="GO" id="GO:0005524">
    <property type="term" value="F:ATP binding"/>
    <property type="evidence" value="ECO:0007669"/>
    <property type="project" value="UniProtKB-KW"/>
</dbReference>
<organism evidence="12 13">
    <name type="scientific">Chelonia mydas</name>
    <name type="common">Green sea-turtle</name>
    <name type="synonym">Chelonia agassizi</name>
    <dbReference type="NCBI Taxonomy" id="8469"/>
    <lineage>
        <taxon>Eukaryota</taxon>
        <taxon>Metazoa</taxon>
        <taxon>Chordata</taxon>
        <taxon>Craniata</taxon>
        <taxon>Vertebrata</taxon>
        <taxon>Euteleostomi</taxon>
        <taxon>Archelosauria</taxon>
        <taxon>Testudinata</taxon>
        <taxon>Testudines</taxon>
        <taxon>Cryptodira</taxon>
        <taxon>Durocryptodira</taxon>
        <taxon>Americhelydia</taxon>
        <taxon>Chelonioidea</taxon>
        <taxon>Cheloniidae</taxon>
        <taxon>Chelonia</taxon>
    </lineage>
</organism>
<feature type="domain" description="DNA mismatch repair proteins mutS family" evidence="11">
    <location>
        <begin position="729"/>
        <end position="745"/>
    </location>
</feature>
<dbReference type="PANTHER" id="PTHR11361">
    <property type="entry name" value="DNA MISMATCH REPAIR PROTEIN MUTS FAMILY MEMBER"/>
    <property type="match status" value="1"/>
</dbReference>
<name>M7AG78_CHEMY</name>
<evidence type="ECO:0000256" key="7">
    <source>
        <dbReference type="ARBA" id="ARBA00023204"/>
    </source>
</evidence>
<dbReference type="Proteomes" id="UP000031443">
    <property type="component" value="Unassembled WGS sequence"/>
</dbReference>
<dbReference type="Gene3D" id="1.10.1420.10">
    <property type="match status" value="3"/>
</dbReference>
<keyword evidence="8 9" id="KW-0539">Nucleus</keyword>
<dbReference type="InterPro" id="IPR045076">
    <property type="entry name" value="MutS"/>
</dbReference>
<evidence type="ECO:0000256" key="4">
    <source>
        <dbReference type="ARBA" id="ARBA00022763"/>
    </source>
</evidence>
<dbReference type="Gene3D" id="3.30.420.110">
    <property type="entry name" value="MutS, connector domain"/>
    <property type="match status" value="1"/>
</dbReference>
<dbReference type="Pfam" id="PF01624">
    <property type="entry name" value="MutS_I"/>
    <property type="match status" value="1"/>
</dbReference>
<dbReference type="SUPFAM" id="SSF48334">
    <property type="entry name" value="DNA repair protein MutS, domain III"/>
    <property type="match status" value="2"/>
</dbReference>
<accession>M7AG78</accession>
<dbReference type="FunFam" id="3.40.50.300:FF:000523">
    <property type="entry name" value="DNA mismatch repair protein"/>
    <property type="match status" value="1"/>
</dbReference>
<dbReference type="PIRSF" id="PIRSF005813">
    <property type="entry name" value="MSH2"/>
    <property type="match status" value="1"/>
</dbReference>
<dbReference type="eggNOG" id="KOG4585">
    <property type="taxonomic scope" value="Eukaryota"/>
</dbReference>
<sequence>MRSKGNQKLESVVLSKMNFESFLRDLLLVRQYRVEIYKNKAGSKSTKENDWYLAYKGSPGNLAQFEEILFGNNDMSTAIGVVGVKLYTADGQRIVGVGYVDTTLRKLGVCEFPDNDQFSNLEALLVQIGPKECVLPGGETSGDMGKLRHIIQRGGIMITDRKKAEFTTKDIVQDLNRLLKSKKEEQVTSATLPEIEKQVAISSLSAVIKYLELLLDESNFGQFELTSFDLSQYMILDNAAVRALNLFQSSVENANSTQSLVGLLNKCKTPQGQRLVNQWIKQPLTDKNRIEERYCADKRGWKTLSYLADFPTVLYEYMLIGHSLNEDYCDSNKLVSGHANFTQLKLNLVEAFVVDTELRQCLQEELLRRFPDLNRLAKKFQRQVATLQDCYRMYQAINQLPNVVQALEKHEGAHQMLLLAVFVMPLNDLNSDFSKFQEMIETTLDMNKVENHEFLVKASFDPNLTELREKMNKLEESMQSLLKTAARELGLEAGKNIKLDSNSQLGHYFRITCREEKVLRNNAKYKILDTQKNGVKFTNSKLSSFNEDYVRSREEYEEAQEAIVKEIINIASGYVEPIQTMNDVIAQLDAVVSFAHVSNGAPVPYVRPVILEKGQGRIVLKGSRHPCIEVQDDIAFIPNDVNFEKGKQMFHIITGPNMGGKSTYIRQAGVIVLMAQIGCFVPCDSAEVTIVDCILARVGAGDSQLKGVSTFMAEMLETASILRTASENSLIIIDELGRGTSTYDGFGLAWAISEYIASKICAFCMFATHFHELTALANQVPTVNNLHVTALTTDEMLTMLYRVKKGVCDQSFGIHVAELAAFPKHVIESAKEKALELEEFQTIGKPEESEGEPAAKRCYREKEEGEKIIQEFLCKVKALPLRDMSEEDIRTKLKQLKAEVLAKNNGFVNEIVSRTKVTP</sequence>
<dbReference type="GO" id="GO:0002204">
    <property type="term" value="P:somatic recombination of immunoglobulin genes involved in immune response"/>
    <property type="evidence" value="ECO:0007669"/>
    <property type="project" value="TreeGrafter"/>
</dbReference>
<dbReference type="InterPro" id="IPR036187">
    <property type="entry name" value="DNA_mismatch_repair_MutS_sf"/>
</dbReference>
<dbReference type="eggNOG" id="KOG0219">
    <property type="taxonomic scope" value="Eukaryota"/>
</dbReference>
<dbReference type="Pfam" id="PF00488">
    <property type="entry name" value="MutS_V"/>
    <property type="match status" value="1"/>
</dbReference>
<dbReference type="InterPro" id="IPR016151">
    <property type="entry name" value="DNA_mismatch_repair_MutS_N"/>
</dbReference>
<dbReference type="Pfam" id="PF05192">
    <property type="entry name" value="MutS_III"/>
    <property type="match status" value="2"/>
</dbReference>
<dbReference type="Gene3D" id="3.40.50.300">
    <property type="entry name" value="P-loop containing nucleotide triphosphate hydrolases"/>
    <property type="match status" value="1"/>
</dbReference>
<dbReference type="InterPro" id="IPR007860">
    <property type="entry name" value="DNA_mmatch_repair_MutS_con_dom"/>
</dbReference>
<evidence type="ECO:0000256" key="1">
    <source>
        <dbReference type="ARBA" id="ARBA00004123"/>
    </source>
</evidence>
<dbReference type="InterPro" id="IPR007695">
    <property type="entry name" value="DNA_mismatch_repair_MutS-lik_N"/>
</dbReference>
<keyword evidence="4 9" id="KW-0227">DNA damage</keyword>
<comment type="similarity">
    <text evidence="2 9 10">Belongs to the DNA mismatch repair MutS family.</text>
</comment>
<dbReference type="InterPro" id="IPR007861">
    <property type="entry name" value="DNA_mismatch_repair_MutS_clamp"/>
</dbReference>
<dbReference type="PROSITE" id="PS00486">
    <property type="entry name" value="DNA_MISMATCH_REPAIR_2"/>
    <property type="match status" value="1"/>
</dbReference>
<dbReference type="InterPro" id="IPR011184">
    <property type="entry name" value="DNA_mismatch_repair_Msh2"/>
</dbReference>
<dbReference type="GO" id="GO:0032301">
    <property type="term" value="C:MutSalpha complex"/>
    <property type="evidence" value="ECO:0007669"/>
    <property type="project" value="UniProtKB-UniRule"/>
</dbReference>
<proteinExistence type="inferred from homology"/>
<dbReference type="InterPro" id="IPR032642">
    <property type="entry name" value="Msh2_ATP-bd"/>
</dbReference>
<dbReference type="SMART" id="SM00533">
    <property type="entry name" value="MUTSd"/>
    <property type="match status" value="1"/>
</dbReference>
<evidence type="ECO:0000256" key="5">
    <source>
        <dbReference type="ARBA" id="ARBA00022840"/>
    </source>
</evidence>
<dbReference type="FunFam" id="1.10.1420.10:FF:000020">
    <property type="entry name" value="DNA mismatch repair protein"/>
    <property type="match status" value="1"/>
</dbReference>
<evidence type="ECO:0000256" key="2">
    <source>
        <dbReference type="ARBA" id="ARBA00006271"/>
    </source>
</evidence>
<dbReference type="Gene3D" id="3.40.1170.10">
    <property type="entry name" value="DNA repair protein MutS, domain I"/>
    <property type="match status" value="1"/>
</dbReference>
<dbReference type="InterPro" id="IPR027417">
    <property type="entry name" value="P-loop_NTPase"/>
</dbReference>
<evidence type="ECO:0000313" key="13">
    <source>
        <dbReference type="Proteomes" id="UP000031443"/>
    </source>
</evidence>
<dbReference type="Pfam" id="PF05188">
    <property type="entry name" value="MutS_II"/>
    <property type="match status" value="1"/>
</dbReference>
<dbReference type="Pfam" id="PF05190">
    <property type="entry name" value="MutS_IV"/>
    <property type="match status" value="1"/>
</dbReference>
<dbReference type="GO" id="GO:0030983">
    <property type="term" value="F:mismatched DNA binding"/>
    <property type="evidence" value="ECO:0007669"/>
    <property type="project" value="InterPro"/>
</dbReference>
<keyword evidence="3 10" id="KW-0547">Nucleotide-binding</keyword>
<dbReference type="AlphaFoldDB" id="M7AG78"/>
<comment type="function">
    <text evidence="9 10">Component of the post-replicative DNA mismatch repair system (MMR).</text>
</comment>
<evidence type="ECO:0000259" key="11">
    <source>
        <dbReference type="PROSITE" id="PS00486"/>
    </source>
</evidence>
<dbReference type="InterPro" id="IPR007696">
    <property type="entry name" value="DNA_mismatch_repair_MutS_core"/>
</dbReference>
<dbReference type="FunFam" id="3.30.420.110:FF:000002">
    <property type="entry name" value="DNA mismatch repair protein"/>
    <property type="match status" value="1"/>
</dbReference>
<evidence type="ECO:0000256" key="10">
    <source>
        <dbReference type="RuleBase" id="RU003756"/>
    </source>
</evidence>
<dbReference type="GO" id="GO:0006298">
    <property type="term" value="P:mismatch repair"/>
    <property type="evidence" value="ECO:0007669"/>
    <property type="project" value="UniProtKB-UniRule"/>
</dbReference>
<keyword evidence="5" id="KW-0067">ATP-binding</keyword>
<dbReference type="SMART" id="SM00534">
    <property type="entry name" value="MUTSac"/>
    <property type="match status" value="1"/>
</dbReference>
<evidence type="ECO:0000256" key="9">
    <source>
        <dbReference type="PIRNR" id="PIRNR005813"/>
    </source>
</evidence>
<dbReference type="GO" id="GO:0140664">
    <property type="term" value="F:ATP-dependent DNA damage sensor activity"/>
    <property type="evidence" value="ECO:0007669"/>
    <property type="project" value="InterPro"/>
</dbReference>
<dbReference type="CDD" id="cd03285">
    <property type="entry name" value="ABC_MSH2_euk"/>
    <property type="match status" value="1"/>
</dbReference>
<dbReference type="STRING" id="8469.M7AG78"/>
<keyword evidence="6 9" id="KW-0238">DNA-binding</keyword>
<keyword evidence="13" id="KW-1185">Reference proteome</keyword>
<evidence type="ECO:0000256" key="8">
    <source>
        <dbReference type="ARBA" id="ARBA00023242"/>
    </source>
</evidence>
<comment type="subcellular location">
    <subcellularLocation>
        <location evidence="1 9">Nucleus</location>
    </subcellularLocation>
</comment>
<dbReference type="SUPFAM" id="SSF52540">
    <property type="entry name" value="P-loop containing nucleoside triphosphate hydrolases"/>
    <property type="match status" value="1"/>
</dbReference>
<evidence type="ECO:0000256" key="6">
    <source>
        <dbReference type="ARBA" id="ARBA00023125"/>
    </source>
</evidence>
<gene>
    <name evidence="12" type="ORF">UY3_19060</name>
</gene>
<dbReference type="EMBL" id="KB606432">
    <property type="protein sequence ID" value="EMP23886.1"/>
    <property type="molecule type" value="Genomic_DNA"/>
</dbReference>
<dbReference type="InterPro" id="IPR036678">
    <property type="entry name" value="MutS_con_dom_sf"/>
</dbReference>